<accession>A0A3A1WXK3</accession>
<protein>
    <submittedName>
        <fullName evidence="2">Fe-S cluster assembly protein SufD</fullName>
    </submittedName>
</protein>
<evidence type="ECO:0000313" key="3">
    <source>
        <dbReference type="Proteomes" id="UP000265750"/>
    </source>
</evidence>
<comment type="caution">
    <text evidence="2">The sequence shown here is derived from an EMBL/GenBank/DDBJ whole genome shotgun (WGS) entry which is preliminary data.</text>
</comment>
<dbReference type="InterPro" id="IPR011542">
    <property type="entry name" value="SUF_FeS_clus_asmbl_SufD"/>
</dbReference>
<evidence type="ECO:0000313" key="2">
    <source>
        <dbReference type="EMBL" id="RIY03742.1"/>
    </source>
</evidence>
<dbReference type="InterPro" id="IPR000825">
    <property type="entry name" value="SUF_FeS_clus_asmbl_SufBD_core"/>
</dbReference>
<gene>
    <name evidence="2" type="primary">sufD</name>
    <name evidence="2" type="ORF">D3218_03105</name>
</gene>
<dbReference type="Pfam" id="PF01458">
    <property type="entry name" value="SUFBD_core"/>
    <property type="match status" value="1"/>
</dbReference>
<sequence length="411" mass="43168">MSAVTQTRTKAELALIQRGQTSAATDAQRRALDVLAAEGLPSRRVEAWHYTDLRVLLGRQAEAGNEGGEPSYLTPFLPHSVVVELGTAGAGNDPAPGVAIEAATQAPGYDEVVNHLDRAVDTVRLVNTAMGAAGSHLRIGKAEGAESVTELRPQPGAGGSHAFSRVEVGAGARATLVERAPAGAAGDLSSAVHDLDIGDGAEALWIVVQEKGAAETHLGQLNVRLGADAKLRLFVLNAGGAVVRQEVHAVTVGEGADIQIRGVNLLEAGQHVDVTTTLNHNVAHTTSTEIFRNVVFGGHGVFQGMIRVAKGAQKTDARLACNTLLLSDDGDFSAKPELEIFADDVQCGHGATAGEINADHLFYLMSRGIPEAPARALLVKAFVDEVVEDLEDEALVEALEARIDDWLARDR</sequence>
<evidence type="ECO:0000259" key="1">
    <source>
        <dbReference type="Pfam" id="PF01458"/>
    </source>
</evidence>
<dbReference type="RefSeq" id="WP_119538398.1">
    <property type="nucleotide sequence ID" value="NZ_QYRN01000001.1"/>
</dbReference>
<dbReference type="PANTHER" id="PTHR43575:SF1">
    <property type="entry name" value="PROTEIN ABCI7, CHLOROPLASTIC"/>
    <property type="match status" value="1"/>
</dbReference>
<dbReference type="InterPro" id="IPR037284">
    <property type="entry name" value="SUF_FeS_clus_asmbl_SufBD_sf"/>
</dbReference>
<name>A0A3A1WXK3_9HYPH</name>
<dbReference type="GO" id="GO:0016226">
    <property type="term" value="P:iron-sulfur cluster assembly"/>
    <property type="evidence" value="ECO:0007669"/>
    <property type="project" value="InterPro"/>
</dbReference>
<dbReference type="PANTHER" id="PTHR43575">
    <property type="entry name" value="PROTEIN ABCI7, CHLOROPLASTIC"/>
    <property type="match status" value="1"/>
</dbReference>
<organism evidence="2 3">
    <name type="scientific">Aureimonas flava</name>
    <dbReference type="NCBI Taxonomy" id="2320271"/>
    <lineage>
        <taxon>Bacteria</taxon>
        <taxon>Pseudomonadati</taxon>
        <taxon>Pseudomonadota</taxon>
        <taxon>Alphaproteobacteria</taxon>
        <taxon>Hyphomicrobiales</taxon>
        <taxon>Aurantimonadaceae</taxon>
        <taxon>Aureimonas</taxon>
    </lineage>
</organism>
<dbReference type="AlphaFoldDB" id="A0A3A1WXK3"/>
<keyword evidence="3" id="KW-1185">Reference proteome</keyword>
<dbReference type="InterPro" id="IPR055346">
    <property type="entry name" value="Fe-S_cluster_assembly_SufBD"/>
</dbReference>
<feature type="domain" description="SUF system FeS cluster assembly SufBD core" evidence="1">
    <location>
        <begin position="164"/>
        <end position="382"/>
    </location>
</feature>
<dbReference type="NCBIfam" id="TIGR01981">
    <property type="entry name" value="sufD"/>
    <property type="match status" value="1"/>
</dbReference>
<dbReference type="SUPFAM" id="SSF101960">
    <property type="entry name" value="Stabilizer of iron transporter SufD"/>
    <property type="match status" value="1"/>
</dbReference>
<dbReference type="Proteomes" id="UP000265750">
    <property type="component" value="Unassembled WGS sequence"/>
</dbReference>
<dbReference type="OrthoDB" id="9768262at2"/>
<dbReference type="EMBL" id="QYRN01000001">
    <property type="protein sequence ID" value="RIY03742.1"/>
    <property type="molecule type" value="Genomic_DNA"/>
</dbReference>
<proteinExistence type="predicted"/>
<reference evidence="3" key="1">
    <citation type="submission" date="2018-09" db="EMBL/GenBank/DDBJ databases">
        <authorList>
            <person name="Tuo L."/>
        </authorList>
    </citation>
    <scope>NUCLEOTIDE SEQUENCE [LARGE SCALE GENOMIC DNA]</scope>
    <source>
        <strain evidence="3">M2BS4Y-1</strain>
    </source>
</reference>